<dbReference type="PANTHER" id="PTHR23026">
    <property type="entry name" value="NADPH NITROREDUCTASE"/>
    <property type="match status" value="1"/>
</dbReference>
<evidence type="ECO:0000256" key="9">
    <source>
        <dbReference type="ARBA" id="ARBA00061097"/>
    </source>
</evidence>
<organism evidence="13 14">
    <name type="scientific">Colwellia psychrerythraea</name>
    <name type="common">Vibrio psychroerythus</name>
    <dbReference type="NCBI Taxonomy" id="28229"/>
    <lineage>
        <taxon>Bacteria</taxon>
        <taxon>Pseudomonadati</taxon>
        <taxon>Pseudomonadota</taxon>
        <taxon>Gammaproteobacteria</taxon>
        <taxon>Alteromonadales</taxon>
        <taxon>Colwelliaceae</taxon>
        <taxon>Colwellia</taxon>
    </lineage>
</organism>
<keyword evidence="5" id="KW-0521">NADP</keyword>
<keyword evidence="2" id="KW-0285">Flavoprotein</keyword>
<accession>A0A1Y5EWZ1</accession>
<dbReference type="PANTHER" id="PTHR23026:SF90">
    <property type="entry name" value="IODOTYROSINE DEIODINASE 1"/>
    <property type="match status" value="1"/>
</dbReference>
<dbReference type="SUPFAM" id="SSF55469">
    <property type="entry name" value="FMN-dependent nitroreductase-like"/>
    <property type="match status" value="1"/>
</dbReference>
<dbReference type="InterPro" id="IPR012825">
    <property type="entry name" value="BluB"/>
</dbReference>
<feature type="domain" description="Nitroreductase" evidence="12">
    <location>
        <begin position="16"/>
        <end position="182"/>
    </location>
</feature>
<evidence type="ECO:0000256" key="11">
    <source>
        <dbReference type="ARBA" id="ARBA00068702"/>
    </source>
</evidence>
<gene>
    <name evidence="13" type="ORF">A9Q75_00270</name>
</gene>
<evidence type="ECO:0000256" key="6">
    <source>
        <dbReference type="ARBA" id="ARBA00023002"/>
    </source>
</evidence>
<evidence type="ECO:0000256" key="1">
    <source>
        <dbReference type="ARBA" id="ARBA00011823"/>
    </source>
</evidence>
<comment type="subunit">
    <text evidence="1">Homooctamer.</text>
</comment>
<dbReference type="InterPro" id="IPR050627">
    <property type="entry name" value="Nitroreductase/BluB"/>
</dbReference>
<keyword evidence="4" id="KW-0547">Nucleotide-binding</keyword>
<evidence type="ECO:0000256" key="10">
    <source>
        <dbReference type="ARBA" id="ARBA00066311"/>
    </source>
</evidence>
<keyword evidence="7" id="KW-0520">NAD</keyword>
<dbReference type="InterPro" id="IPR029479">
    <property type="entry name" value="Nitroreductase"/>
</dbReference>
<comment type="catalytic activity">
    <reaction evidence="8">
        <text>FMNH2 + O2 = dialurate + 5,6-dimethylbenzimidazole + D-erythrose 4-phosphate + H(+)</text>
        <dbReference type="Rhea" id="RHEA:27345"/>
        <dbReference type="ChEBI" id="CHEBI:15378"/>
        <dbReference type="ChEBI" id="CHEBI:15379"/>
        <dbReference type="ChEBI" id="CHEBI:15890"/>
        <dbReference type="ChEBI" id="CHEBI:16897"/>
        <dbReference type="ChEBI" id="CHEBI:57618"/>
        <dbReference type="ChEBI" id="CHEBI:140629"/>
        <dbReference type="EC" id="1.13.11.79"/>
    </reaction>
</comment>
<evidence type="ECO:0000313" key="14">
    <source>
        <dbReference type="Proteomes" id="UP000243053"/>
    </source>
</evidence>
<evidence type="ECO:0000256" key="2">
    <source>
        <dbReference type="ARBA" id="ARBA00022630"/>
    </source>
</evidence>
<keyword evidence="3" id="KW-0288">FMN</keyword>
<evidence type="ECO:0000313" key="13">
    <source>
        <dbReference type="EMBL" id="OUR85097.1"/>
    </source>
</evidence>
<dbReference type="InterPro" id="IPR000415">
    <property type="entry name" value="Nitroreductase-like"/>
</dbReference>
<reference evidence="14" key="1">
    <citation type="journal article" date="2017" name="Proc. Natl. Acad. Sci. U.S.A.">
        <title>Simulation of Deepwater Horizon oil plume reveals substrate specialization within a complex community of hydrocarbon degraders.</title>
        <authorList>
            <person name="Hu P."/>
            <person name="Dubinsky E.A."/>
            <person name="Probst A.J."/>
            <person name="Wang J."/>
            <person name="Sieber C.M.K."/>
            <person name="Tom L.M."/>
            <person name="Gardinali P."/>
            <person name="Banfield J.F."/>
            <person name="Atlas R.M."/>
            <person name="Andersen G.L."/>
        </authorList>
    </citation>
    <scope>NUCLEOTIDE SEQUENCE [LARGE SCALE GENOMIC DNA]</scope>
</reference>
<dbReference type="EMBL" id="MAAF01000003">
    <property type="protein sequence ID" value="OUR85097.1"/>
    <property type="molecule type" value="Genomic_DNA"/>
</dbReference>
<dbReference type="FunFam" id="3.40.109.10:FF:000013">
    <property type="entry name" value="5,6-dimethylbenzimidazole synthase"/>
    <property type="match status" value="1"/>
</dbReference>
<proteinExistence type="inferred from homology"/>
<evidence type="ECO:0000256" key="4">
    <source>
        <dbReference type="ARBA" id="ARBA00022741"/>
    </source>
</evidence>
<keyword evidence="6" id="KW-0560">Oxidoreductase</keyword>
<evidence type="ECO:0000256" key="7">
    <source>
        <dbReference type="ARBA" id="ARBA00023027"/>
    </source>
</evidence>
<evidence type="ECO:0000256" key="5">
    <source>
        <dbReference type="ARBA" id="ARBA00022857"/>
    </source>
</evidence>
<evidence type="ECO:0000259" key="12">
    <source>
        <dbReference type="Pfam" id="PF00881"/>
    </source>
</evidence>
<dbReference type="NCBIfam" id="TIGR02476">
    <property type="entry name" value="BluB"/>
    <property type="match status" value="1"/>
</dbReference>
<dbReference type="GO" id="GO:0102919">
    <property type="term" value="F:5,6-dimethylbenzimidazole synthase activity"/>
    <property type="evidence" value="ECO:0007669"/>
    <property type="project" value="UniProtKB-EC"/>
</dbReference>
<evidence type="ECO:0000256" key="3">
    <source>
        <dbReference type="ARBA" id="ARBA00022643"/>
    </source>
</evidence>
<dbReference type="GO" id="GO:0000166">
    <property type="term" value="F:nucleotide binding"/>
    <property type="evidence" value="ECO:0007669"/>
    <property type="project" value="UniProtKB-KW"/>
</dbReference>
<dbReference type="CDD" id="cd02145">
    <property type="entry name" value="BluB"/>
    <property type="match status" value="1"/>
</dbReference>
<comment type="similarity">
    <text evidence="9">Belongs to the BluB family.</text>
</comment>
<dbReference type="AlphaFoldDB" id="A0A1Y5EWZ1"/>
<dbReference type="Proteomes" id="UP000243053">
    <property type="component" value="Unassembled WGS sequence"/>
</dbReference>
<dbReference type="Gene3D" id="3.40.109.10">
    <property type="entry name" value="NADH Oxidase"/>
    <property type="match status" value="1"/>
</dbReference>
<dbReference type="GO" id="GO:0009236">
    <property type="term" value="P:cobalamin biosynthetic process"/>
    <property type="evidence" value="ECO:0007669"/>
    <property type="project" value="UniProtKB-ARBA"/>
</dbReference>
<comment type="caution">
    <text evidence="13">The sequence shown here is derived from an EMBL/GenBank/DDBJ whole genome shotgun (WGS) entry which is preliminary data.</text>
</comment>
<dbReference type="Pfam" id="PF00881">
    <property type="entry name" value="Nitroreductase"/>
    <property type="match status" value="1"/>
</dbReference>
<protein>
    <recommendedName>
        <fullName evidence="11">5,6-dimethylbenzimidazole synthase</fullName>
        <ecNumber evidence="10">1.13.11.79</ecNumber>
    </recommendedName>
</protein>
<dbReference type="EC" id="1.13.11.79" evidence="10"/>
<evidence type="ECO:0000256" key="8">
    <source>
        <dbReference type="ARBA" id="ARBA00051314"/>
    </source>
</evidence>
<name>A0A1Y5EWZ1_COLPS</name>
<sequence>MNISESERNALYKVIFSRRDVRSEFLPKVVANDVVQRILKAAHHAPSVGFMQPWDFIVVTDTEKKIAIKKGFTEANKHSSALFTPEKSSQYNKLKLEGIVEAPLGICVTCDRNRNGPVVLGRTIKPEMDLYSAVCAVQNMWLAARAENLGLGWVSIIHDSVLRDVLAIPENIDIIGYLCLGYVSEFKAKPELEEKGWLPRMDIDDVIHHNAWSK</sequence>